<dbReference type="Proteomes" id="UP001152798">
    <property type="component" value="Chromosome 1"/>
</dbReference>
<dbReference type="AlphaFoldDB" id="A0A9P0E427"/>
<dbReference type="EMBL" id="OV725077">
    <property type="protein sequence ID" value="CAH1389453.1"/>
    <property type="molecule type" value="Genomic_DNA"/>
</dbReference>
<evidence type="ECO:0000313" key="2">
    <source>
        <dbReference type="EMBL" id="CAH1389453.1"/>
    </source>
</evidence>
<name>A0A9P0E427_NEZVI</name>
<accession>A0A9P0E427</accession>
<protein>
    <submittedName>
        <fullName evidence="2">Uncharacterized protein</fullName>
    </submittedName>
</protein>
<gene>
    <name evidence="2" type="ORF">NEZAVI_LOCUS858</name>
</gene>
<evidence type="ECO:0000313" key="3">
    <source>
        <dbReference type="Proteomes" id="UP001152798"/>
    </source>
</evidence>
<organism evidence="2 3">
    <name type="scientific">Nezara viridula</name>
    <name type="common">Southern green stink bug</name>
    <name type="synonym">Cimex viridulus</name>
    <dbReference type="NCBI Taxonomy" id="85310"/>
    <lineage>
        <taxon>Eukaryota</taxon>
        <taxon>Metazoa</taxon>
        <taxon>Ecdysozoa</taxon>
        <taxon>Arthropoda</taxon>
        <taxon>Hexapoda</taxon>
        <taxon>Insecta</taxon>
        <taxon>Pterygota</taxon>
        <taxon>Neoptera</taxon>
        <taxon>Paraneoptera</taxon>
        <taxon>Hemiptera</taxon>
        <taxon>Heteroptera</taxon>
        <taxon>Panheteroptera</taxon>
        <taxon>Pentatomomorpha</taxon>
        <taxon>Pentatomoidea</taxon>
        <taxon>Pentatomidae</taxon>
        <taxon>Pentatominae</taxon>
        <taxon>Nezara</taxon>
    </lineage>
</organism>
<sequence length="116" mass="12792">MSSSRHTGLPLRAHSWPETISLHSCGGGRVYNIIRVYLKIVTKTLGIGNEPLFVKIRKVIKAPPDHCGYDQVSVNSGAETGAPINSGELSRRQKPRVPELHNDSLRAGRLDQLVRN</sequence>
<feature type="compositionally biased region" description="Basic and acidic residues" evidence="1">
    <location>
        <begin position="96"/>
        <end position="116"/>
    </location>
</feature>
<keyword evidence="3" id="KW-1185">Reference proteome</keyword>
<proteinExistence type="predicted"/>
<evidence type="ECO:0000256" key="1">
    <source>
        <dbReference type="SAM" id="MobiDB-lite"/>
    </source>
</evidence>
<feature type="region of interest" description="Disordered" evidence="1">
    <location>
        <begin position="74"/>
        <end position="116"/>
    </location>
</feature>
<reference evidence="2" key="1">
    <citation type="submission" date="2022-01" db="EMBL/GenBank/DDBJ databases">
        <authorList>
            <person name="King R."/>
        </authorList>
    </citation>
    <scope>NUCLEOTIDE SEQUENCE</scope>
</reference>